<sequence>MNKGTVETNLFVLTRLSSPYTSYDGDKAQADLPFII</sequence>
<dbReference type="EMBL" id="UGOD01000006">
    <property type="protein sequence ID" value="STX81643.1"/>
    <property type="molecule type" value="Genomic_DNA"/>
</dbReference>
<dbReference type="Proteomes" id="UP000254794">
    <property type="component" value="Unassembled WGS sequence"/>
</dbReference>
<accession>A0A378KBU6</accession>
<organism evidence="1 2">
    <name type="scientific">Legionella busanensis</name>
    <dbReference type="NCBI Taxonomy" id="190655"/>
    <lineage>
        <taxon>Bacteria</taxon>
        <taxon>Pseudomonadati</taxon>
        <taxon>Pseudomonadota</taxon>
        <taxon>Gammaproteobacteria</taxon>
        <taxon>Legionellales</taxon>
        <taxon>Legionellaceae</taxon>
        <taxon>Legionella</taxon>
    </lineage>
</organism>
<proteinExistence type="predicted"/>
<keyword evidence="2" id="KW-1185">Reference proteome</keyword>
<name>A0A378KBU6_9GAMM</name>
<reference evidence="1 2" key="1">
    <citation type="submission" date="2018-06" db="EMBL/GenBank/DDBJ databases">
        <authorList>
            <consortium name="Pathogen Informatics"/>
            <person name="Doyle S."/>
        </authorList>
    </citation>
    <scope>NUCLEOTIDE SEQUENCE [LARGE SCALE GENOMIC DNA]</scope>
    <source>
        <strain evidence="1 2">NCTC13316</strain>
    </source>
</reference>
<evidence type="ECO:0000313" key="2">
    <source>
        <dbReference type="Proteomes" id="UP000254794"/>
    </source>
</evidence>
<gene>
    <name evidence="1" type="ORF">NCTC13316_03516</name>
</gene>
<dbReference type="AlphaFoldDB" id="A0A378KBU6"/>
<evidence type="ECO:0000313" key="1">
    <source>
        <dbReference type="EMBL" id="STX81643.1"/>
    </source>
</evidence>
<protein>
    <submittedName>
        <fullName evidence="1">Uncharacterized protein</fullName>
    </submittedName>
</protein>